<reference evidence="2" key="1">
    <citation type="journal article" date="2017" name="Nat. Microbiol.">
        <title>Global analysis of biosynthetic gene clusters reveals vast potential of secondary metabolite production in Penicillium species.</title>
        <authorList>
            <person name="Nielsen J.C."/>
            <person name="Grijseels S."/>
            <person name="Prigent S."/>
            <person name="Ji B."/>
            <person name="Dainat J."/>
            <person name="Nielsen K.F."/>
            <person name="Frisvad J.C."/>
            <person name="Workman M."/>
            <person name="Nielsen J."/>
        </authorList>
    </citation>
    <scope>NUCLEOTIDE SEQUENCE [LARGE SCALE GENOMIC DNA]</scope>
    <source>
        <strain evidence="2">IBT 4502</strain>
    </source>
</reference>
<keyword evidence="2" id="KW-1185">Reference proteome</keyword>
<evidence type="ECO:0000313" key="2">
    <source>
        <dbReference type="Proteomes" id="UP000191408"/>
    </source>
</evidence>
<sequence length="326" mass="34856">MVFDTDQYENPLHLGGPRCCRHTQPYGSLTKSTNSPLACGSSLDTTGNYCAEQLRRNGDGTSDGSTVFVYVDCDTRLPLPMEKQTSSIYKRPGVSRKRGGQYAYALSLGRQAGTASGSDAGPYVHLQEGSDCSTSSKTLVTCYDWPEDKCCQSGLAQKNAVYFGGNTDTLVNYQNWISDNPTGAPEEYCTTIKGSGQADDQGAGVCVSGETGTGGASWSKIIGCPSFDSCSGPGRRSLENNQTISATSQQPAKCKERAFGDHLAYPKEGGVLVIPGEWVEKWKHILAALPANNAARVEKFDEMGALYYSAVAEYSSSLNEDGTSKN</sequence>
<dbReference type="EMBL" id="MDYM01000021">
    <property type="protein sequence ID" value="OQD60720.1"/>
    <property type="molecule type" value="Genomic_DNA"/>
</dbReference>
<protein>
    <submittedName>
        <fullName evidence="1">Uncharacterized protein</fullName>
    </submittedName>
</protein>
<proteinExistence type="predicted"/>
<dbReference type="Proteomes" id="UP000191408">
    <property type="component" value="Unassembled WGS sequence"/>
</dbReference>
<evidence type="ECO:0000313" key="1">
    <source>
        <dbReference type="EMBL" id="OQD60720.1"/>
    </source>
</evidence>
<comment type="caution">
    <text evidence="1">The sequence shown here is derived from an EMBL/GenBank/DDBJ whole genome shotgun (WGS) entry which is preliminary data.</text>
</comment>
<gene>
    <name evidence="1" type="ORF">PENPOL_c021G02246</name>
</gene>
<accession>A0A1V6N7M8</accession>
<dbReference type="AlphaFoldDB" id="A0A1V6N7M8"/>
<name>A0A1V6N7M8_PENPO</name>
<organism evidence="1 2">
    <name type="scientific">Penicillium polonicum</name>
    <dbReference type="NCBI Taxonomy" id="60169"/>
    <lineage>
        <taxon>Eukaryota</taxon>
        <taxon>Fungi</taxon>
        <taxon>Dikarya</taxon>
        <taxon>Ascomycota</taxon>
        <taxon>Pezizomycotina</taxon>
        <taxon>Eurotiomycetes</taxon>
        <taxon>Eurotiomycetidae</taxon>
        <taxon>Eurotiales</taxon>
        <taxon>Aspergillaceae</taxon>
        <taxon>Penicillium</taxon>
    </lineage>
</organism>